<dbReference type="Pfam" id="PF01715">
    <property type="entry name" value="IPPT"/>
    <property type="match status" value="1"/>
</dbReference>
<comment type="subunit">
    <text evidence="10">Monomer.</text>
</comment>
<feature type="site" description="Interaction with substrate tRNA" evidence="10">
    <location>
        <position position="127"/>
    </location>
</feature>
<feature type="site" description="Interaction with substrate tRNA" evidence="10">
    <location>
        <position position="105"/>
    </location>
</feature>
<evidence type="ECO:0000313" key="15">
    <source>
        <dbReference type="Proteomes" id="UP000323824"/>
    </source>
</evidence>
<evidence type="ECO:0000256" key="8">
    <source>
        <dbReference type="ARBA" id="ARBA00022842"/>
    </source>
</evidence>
<dbReference type="EMBL" id="CP035807">
    <property type="protein sequence ID" value="QEN05941.1"/>
    <property type="molecule type" value="Genomic_DNA"/>
</dbReference>
<comment type="cofactor">
    <cofactor evidence="1 10">
        <name>Mg(2+)</name>
        <dbReference type="ChEBI" id="CHEBI:18420"/>
    </cofactor>
</comment>
<dbReference type="HAMAP" id="MF_00185">
    <property type="entry name" value="IPP_trans"/>
    <property type="match status" value="1"/>
</dbReference>
<organism evidence="14 15">
    <name type="scientific">Thiospirochaeta perfilievii</name>
    <dbReference type="NCBI Taxonomy" id="252967"/>
    <lineage>
        <taxon>Bacteria</taxon>
        <taxon>Pseudomonadati</taxon>
        <taxon>Spirochaetota</taxon>
        <taxon>Spirochaetia</taxon>
        <taxon>Spirochaetales</taxon>
        <taxon>Spirochaetaceae</taxon>
        <taxon>Thiospirochaeta</taxon>
    </lineage>
</organism>
<dbReference type="InterPro" id="IPR018022">
    <property type="entry name" value="IPT"/>
</dbReference>
<protein>
    <recommendedName>
        <fullName evidence="10">tRNA dimethylallyltransferase</fullName>
        <ecNumber evidence="10">2.5.1.75</ecNumber>
    </recommendedName>
    <alternativeName>
        <fullName evidence="10">Dimethylallyl diphosphate:tRNA dimethylallyltransferase</fullName>
        <shortName evidence="10">DMAPP:tRNA dimethylallyltransferase</shortName>
        <shortName evidence="10">DMATase</shortName>
    </alternativeName>
    <alternativeName>
        <fullName evidence="10">Isopentenyl-diphosphate:tRNA isopentenyltransferase</fullName>
        <shortName evidence="10">IPP transferase</shortName>
        <shortName evidence="10">IPPT</shortName>
        <shortName evidence="10">IPTase</shortName>
    </alternativeName>
</protein>
<sequence length="307" mass="35273">MNTKKNKIPVILLFGPTAVGKTELLLELFKDRGEVINADSMQVYNRLDIGSAKPTEEYIKLIPHHLISIIEPKEQFSVADFVNRADKLVLDIYNRGKIPVISGGTAFYFKNFIFGLPELPSIDKEIRAGIQLKLEKEGISGLYNELFKVDPQGAKSINSGDTYRVTRALEVFTQTKRSILSYQVSKSPRDNYDFLIIGLTRPRDELYSRINRRVDIMFKEGLLEEFIGLYNSGLTPGDPGMKGIGYSEFFNYMLSGCWLLEDLKEDIRRNSRRYAKRQITFFNSFADVKWVNPDNKEELVRLVNEFL</sequence>
<keyword evidence="15" id="KW-1185">Reference proteome</keyword>
<evidence type="ECO:0000256" key="12">
    <source>
        <dbReference type="RuleBase" id="RU003784"/>
    </source>
</evidence>
<evidence type="ECO:0000256" key="2">
    <source>
        <dbReference type="ARBA" id="ARBA00003213"/>
    </source>
</evidence>
<name>A0A5C1QEC5_9SPIO</name>
<keyword evidence="5 10" id="KW-0819">tRNA processing</keyword>
<dbReference type="KEGG" id="sper:EW093_14970"/>
<dbReference type="EC" id="2.5.1.75" evidence="10"/>
<evidence type="ECO:0000256" key="10">
    <source>
        <dbReference type="HAMAP-Rule" id="MF_00185"/>
    </source>
</evidence>
<dbReference type="GO" id="GO:0006400">
    <property type="term" value="P:tRNA modification"/>
    <property type="evidence" value="ECO:0007669"/>
    <property type="project" value="TreeGrafter"/>
</dbReference>
<evidence type="ECO:0000256" key="13">
    <source>
        <dbReference type="RuleBase" id="RU003785"/>
    </source>
</evidence>
<keyword evidence="7 10" id="KW-0067">ATP-binding</keyword>
<feature type="binding site" evidence="10">
    <location>
        <begin position="15"/>
        <end position="22"/>
    </location>
    <ligand>
        <name>ATP</name>
        <dbReference type="ChEBI" id="CHEBI:30616"/>
    </ligand>
</feature>
<evidence type="ECO:0000256" key="1">
    <source>
        <dbReference type="ARBA" id="ARBA00001946"/>
    </source>
</evidence>
<evidence type="ECO:0000256" key="3">
    <source>
        <dbReference type="ARBA" id="ARBA00005842"/>
    </source>
</evidence>
<dbReference type="Gene3D" id="1.10.20.140">
    <property type="match status" value="1"/>
</dbReference>
<dbReference type="InterPro" id="IPR039657">
    <property type="entry name" value="Dimethylallyltransferase"/>
</dbReference>
<dbReference type="GO" id="GO:0052381">
    <property type="term" value="F:tRNA dimethylallyltransferase activity"/>
    <property type="evidence" value="ECO:0007669"/>
    <property type="project" value="UniProtKB-UniRule"/>
</dbReference>
<dbReference type="PANTHER" id="PTHR11088">
    <property type="entry name" value="TRNA DIMETHYLALLYLTRANSFERASE"/>
    <property type="match status" value="1"/>
</dbReference>
<evidence type="ECO:0000256" key="6">
    <source>
        <dbReference type="ARBA" id="ARBA00022741"/>
    </source>
</evidence>
<evidence type="ECO:0000256" key="11">
    <source>
        <dbReference type="RuleBase" id="RU003783"/>
    </source>
</evidence>
<feature type="region of interest" description="Interaction with substrate tRNA" evidence="10">
    <location>
        <begin position="39"/>
        <end position="42"/>
    </location>
</feature>
<comment type="similarity">
    <text evidence="3 10 13">Belongs to the IPP transferase family.</text>
</comment>
<keyword evidence="8 10" id="KW-0460">Magnesium</keyword>
<dbReference type="NCBIfam" id="TIGR00174">
    <property type="entry name" value="miaA"/>
    <property type="match status" value="1"/>
</dbReference>
<dbReference type="GO" id="GO:0005524">
    <property type="term" value="F:ATP binding"/>
    <property type="evidence" value="ECO:0007669"/>
    <property type="project" value="UniProtKB-UniRule"/>
</dbReference>
<dbReference type="InterPro" id="IPR027417">
    <property type="entry name" value="P-loop_NTPase"/>
</dbReference>
<dbReference type="SUPFAM" id="SSF52540">
    <property type="entry name" value="P-loop containing nucleoside triphosphate hydrolases"/>
    <property type="match status" value="1"/>
</dbReference>
<comment type="caution">
    <text evidence="10">Lacks conserved residue(s) required for the propagation of feature annotation.</text>
</comment>
<accession>A0A5C1QEC5</accession>
<dbReference type="Gene3D" id="3.40.50.300">
    <property type="entry name" value="P-loop containing nucleotide triphosphate hydrolases"/>
    <property type="match status" value="1"/>
</dbReference>
<dbReference type="OrthoDB" id="9776390at2"/>
<keyword evidence="6 10" id="KW-0547">Nucleotide-binding</keyword>
<evidence type="ECO:0000256" key="5">
    <source>
        <dbReference type="ARBA" id="ARBA00022694"/>
    </source>
</evidence>
<feature type="binding site" evidence="10">
    <location>
        <begin position="17"/>
        <end position="22"/>
    </location>
    <ligand>
        <name>substrate</name>
    </ligand>
</feature>
<evidence type="ECO:0000313" key="14">
    <source>
        <dbReference type="EMBL" id="QEN05941.1"/>
    </source>
</evidence>
<evidence type="ECO:0000256" key="7">
    <source>
        <dbReference type="ARBA" id="ARBA00022840"/>
    </source>
</evidence>
<reference evidence="14 15" key="2">
    <citation type="submission" date="2019-09" db="EMBL/GenBank/DDBJ databases">
        <title>Complete Genome Sequence and Methylome Analysis of free living Spirochaetas.</title>
        <authorList>
            <person name="Leshcheva N."/>
            <person name="Mikheeva N."/>
        </authorList>
    </citation>
    <scope>NUCLEOTIDE SEQUENCE [LARGE SCALE GENOMIC DNA]</scope>
    <source>
        <strain evidence="14 15">P</strain>
    </source>
</reference>
<proteinExistence type="inferred from homology"/>
<evidence type="ECO:0000256" key="9">
    <source>
        <dbReference type="ARBA" id="ARBA00049563"/>
    </source>
</evidence>
<reference evidence="14 15" key="1">
    <citation type="submission" date="2019-02" db="EMBL/GenBank/DDBJ databases">
        <authorList>
            <person name="Fomenkov A."/>
            <person name="Dubinina G."/>
            <person name="Grabovich M."/>
            <person name="Vincze T."/>
            <person name="Roberts R.J."/>
        </authorList>
    </citation>
    <scope>NUCLEOTIDE SEQUENCE [LARGE SCALE GENOMIC DNA]</scope>
    <source>
        <strain evidence="14 15">P</strain>
    </source>
</reference>
<dbReference type="Proteomes" id="UP000323824">
    <property type="component" value="Chromosome"/>
</dbReference>
<gene>
    <name evidence="10 14" type="primary">miaA</name>
    <name evidence="14" type="ORF">EW093_14970</name>
</gene>
<dbReference type="PANTHER" id="PTHR11088:SF60">
    <property type="entry name" value="TRNA DIMETHYLALLYLTRANSFERASE"/>
    <property type="match status" value="1"/>
</dbReference>
<comment type="function">
    <text evidence="2 10 12">Catalyzes the transfer of a dimethylallyl group onto the adenine at position 37 in tRNAs that read codons beginning with uridine, leading to the formation of N6-(dimethylallyl)adenosine (i(6)A).</text>
</comment>
<evidence type="ECO:0000256" key="4">
    <source>
        <dbReference type="ARBA" id="ARBA00022679"/>
    </source>
</evidence>
<keyword evidence="4 10" id="KW-0808">Transferase</keyword>
<comment type="catalytic activity">
    <reaction evidence="9 10 11">
        <text>adenosine(37) in tRNA + dimethylallyl diphosphate = N(6)-dimethylallyladenosine(37) in tRNA + diphosphate</text>
        <dbReference type="Rhea" id="RHEA:26482"/>
        <dbReference type="Rhea" id="RHEA-COMP:10162"/>
        <dbReference type="Rhea" id="RHEA-COMP:10375"/>
        <dbReference type="ChEBI" id="CHEBI:33019"/>
        <dbReference type="ChEBI" id="CHEBI:57623"/>
        <dbReference type="ChEBI" id="CHEBI:74411"/>
        <dbReference type="ChEBI" id="CHEBI:74415"/>
        <dbReference type="EC" id="2.5.1.75"/>
    </reaction>
</comment>
<dbReference type="AlphaFoldDB" id="A0A5C1QEC5"/>